<organism evidence="4 5">
    <name type="scientific">Schaalia hyovaginalis</name>
    <dbReference type="NCBI Taxonomy" id="29316"/>
    <lineage>
        <taxon>Bacteria</taxon>
        <taxon>Bacillati</taxon>
        <taxon>Actinomycetota</taxon>
        <taxon>Actinomycetes</taxon>
        <taxon>Actinomycetales</taxon>
        <taxon>Actinomycetaceae</taxon>
        <taxon>Schaalia</taxon>
    </lineage>
</organism>
<dbReference type="InterPro" id="IPR043129">
    <property type="entry name" value="ATPase_NBD"/>
</dbReference>
<feature type="region of interest" description="Disordered" evidence="1">
    <location>
        <begin position="283"/>
        <end position="304"/>
    </location>
</feature>
<accession>A0A923E449</accession>
<evidence type="ECO:0000259" key="3">
    <source>
        <dbReference type="Pfam" id="PF09989"/>
    </source>
</evidence>
<evidence type="ECO:0000259" key="2">
    <source>
        <dbReference type="Pfam" id="PF01869"/>
    </source>
</evidence>
<gene>
    <name evidence="4" type="ORF">HD592_000400</name>
</gene>
<dbReference type="EMBL" id="JACHMK010000001">
    <property type="protein sequence ID" value="MBB6333835.1"/>
    <property type="molecule type" value="Genomic_DNA"/>
</dbReference>
<dbReference type="SUPFAM" id="SSF53067">
    <property type="entry name" value="Actin-like ATPase domain"/>
    <property type="match status" value="2"/>
</dbReference>
<dbReference type="PANTHER" id="PTHR32329">
    <property type="entry name" value="BIFUNCTIONAL PROTEIN [INCLUDES 2-HYDROXYACYL-COA DEHYDRATASE (N-TER) AND ITS ACTIVATOR DOMAIN (C_TERM)-RELATED"/>
    <property type="match status" value="1"/>
</dbReference>
<dbReference type="PANTHER" id="PTHR32329:SF4">
    <property type="entry name" value="ACTIVATOR OF 2-HYDROXYACYL-COA DEHYDRATASE"/>
    <property type="match status" value="1"/>
</dbReference>
<dbReference type="CDD" id="cd24035">
    <property type="entry name" value="ASKHA_NBD_O66634-like_rpt2"/>
    <property type="match status" value="1"/>
</dbReference>
<evidence type="ECO:0000313" key="4">
    <source>
        <dbReference type="EMBL" id="MBB6333835.1"/>
    </source>
</evidence>
<feature type="domain" description="ATPase BadF/BadG/BcrA/BcrD type" evidence="2">
    <location>
        <begin position="366"/>
        <end position="620"/>
    </location>
</feature>
<feature type="region of interest" description="Disordered" evidence="1">
    <location>
        <begin position="1"/>
        <end position="24"/>
    </location>
</feature>
<dbReference type="InterPro" id="IPR018709">
    <property type="entry name" value="CoA_activase_DUF2229"/>
</dbReference>
<comment type="caution">
    <text evidence="4">The sequence shown here is derived from an EMBL/GenBank/DDBJ whole genome shotgun (WGS) entry which is preliminary data.</text>
</comment>
<protein>
    <submittedName>
        <fullName evidence="4">CoA-substrate-specific enzyme activase</fullName>
    </submittedName>
</protein>
<dbReference type="CDD" id="cd24034">
    <property type="entry name" value="ASKHA_NBD_O66634-like_rpt1"/>
    <property type="match status" value="1"/>
</dbReference>
<name>A0A923E449_9ACTO</name>
<proteinExistence type="predicted"/>
<reference evidence="4" key="1">
    <citation type="submission" date="2020-08" db="EMBL/GenBank/DDBJ databases">
        <title>Sequencing the genomes of 1000 actinobacteria strains.</title>
        <authorList>
            <person name="Klenk H.-P."/>
        </authorList>
    </citation>
    <scope>NUCLEOTIDE SEQUENCE</scope>
    <source>
        <strain evidence="4">DSM 10695</strain>
    </source>
</reference>
<sequence length="1556" mass="168565">MMREGLGPSLRTTTAKRPPDHPCPLGIDVGSTTVKAVLLDADTILFADYRRHNADVRAELGRLLADIEAEYPGLEVRAAITGSGGLAAARAMGIPFVQEVIAGTESAKRLHPEADVIIELGGEDAKLTYLHPTPEQRMNGTCAGGTGAFIDQMATLLKTDASGLDDLAANHTQLYPIASRCGVFAKSDLQPLINQGAAHSDLAASIFTSVATQTIAGLANGRPIRGTVMFLGGPLHFLPQLRAAYRALLPKADAFITPENAQLYVAIGAALLAERDHRRVLAAASPEPSVHEGGAGGTAGGATKTDSARPLLSLIDSLKTATIIAESPRMRPLFASEAERAEFTERHGAEVIEKADISQAQGRCWLGVDAGSTTIKAVLIDEFDRIVFTHYASNEGDPVAAAVEIVKRVRSELPAGAVIGRACATGYGENLVTAALTMDEGEIETMAHFRAAEHIAPGVTSVIDIGGQDMKYLRIRDRAVDSISVNEACSSGCGSFLQTFAETMGVDVRTFAKAAMDSSSPVDLGTRCTVFMNSSVKQAQKEGADVRDISAGLSYSVVRNALYKVIKLKDPSDLGERVVVQGGTFLNDSVLRAFELLTGREVVRPDIAGLMGAYGAALTARMHDSGQGESTLARIEDLESFCVETTRKTCRLCQNHCRMTISTFSNGERSVSGNRCERGASLERIPKKSELPNMFDWKYKRIFGYRRLTEAKAFRGDIGVPRVLGMYENYPFWFTMLTKLGFRVMVSGRSNHELFETGMESIPSENVCYPAKLVHGHIESLLDKGIRTIFYPCVNYEQESTGADNHFNCPVVATYPEVIRNNMERLNEPGVKFISPFVNLGNRDYLPAHLVRTFAEYGYEIPLEEMRAALDAAWDEDAAVKREIREKGEESIAWMRAHGVRGIVLAGRPYHLDPEINHGIPEVIVGLGMGVLTEDAVVDGRLERPLRVRDQWSYHSRLYEAAARVGDEPDLELVQLNSFGCGVDAITADQVQEILEGRGDVHTVLKIDEVSNLGAAKIRLRSLDAAVAERASVSERIDTALVDPAEAAAAAEGEGVAAGHIHPRAVFTKEMFDAGYEILAPQMAPIQFRLVMPVLRRAGFRVRLLERTSRDTMETGLKFVNNDACYPAIVVIGQLIDEFVSGRADPDRTAVGITQTGGMCRATNYAALLRKGLRDAGYPQVPVIALSVQGLEDNPGFRTTLPMLHKAIQAIVIGDALQSMLLRVRPYEAVPGSAMALYRRWDAIWQEWLQTGASATFGKRLGYSRLIAECVEEFDALELLDIPRKPRVGLVGEILVKFHPDANNHAVDVIESEGCEAELPGLMQFFHNSVATSQWDRENLGINGRGLRLLPLALWAMLQYEKPVKRAFAATGGKFEPHRDVRDMAARSQEIARLGNQAGEGWYLTAEMVDMIEHGCPNIICAQPFACLPNHIVGKGMFRALRTRYPEANIVAVDYDPGASEVNQLNRIKLMLSTAIERRNDTGDAGGVLQLHASACAGDEGGTAVGEGEGPEPSACGCGGVRSSSPCGGASGEEGARRPVELGMPSLPGRRGIALR</sequence>
<keyword evidence="5" id="KW-1185">Reference proteome</keyword>
<feature type="domain" description="ATPase BadF/BadG/BcrA/BcrD type" evidence="2">
    <location>
        <begin position="25"/>
        <end position="273"/>
    </location>
</feature>
<dbReference type="Pfam" id="PF09989">
    <property type="entry name" value="DUF2229"/>
    <property type="match status" value="1"/>
</dbReference>
<dbReference type="Gene3D" id="3.30.420.40">
    <property type="match status" value="4"/>
</dbReference>
<evidence type="ECO:0000256" key="1">
    <source>
        <dbReference type="SAM" id="MobiDB-lite"/>
    </source>
</evidence>
<evidence type="ECO:0000313" key="5">
    <source>
        <dbReference type="Proteomes" id="UP000617426"/>
    </source>
</evidence>
<feature type="region of interest" description="Disordered" evidence="1">
    <location>
        <begin position="1523"/>
        <end position="1556"/>
    </location>
</feature>
<dbReference type="InterPro" id="IPR051805">
    <property type="entry name" value="Dehydratase_Activator_Redct"/>
</dbReference>
<feature type="domain" description="DUF2229" evidence="3">
    <location>
        <begin position="718"/>
        <end position="937"/>
    </location>
</feature>
<dbReference type="Pfam" id="PF01869">
    <property type="entry name" value="BcrAD_BadFG"/>
    <property type="match status" value="2"/>
</dbReference>
<dbReference type="Proteomes" id="UP000617426">
    <property type="component" value="Unassembled WGS sequence"/>
</dbReference>
<dbReference type="InterPro" id="IPR002731">
    <property type="entry name" value="ATPase_BadF"/>
</dbReference>